<reference evidence="2" key="1">
    <citation type="journal article" date="2014" name="Nat. Commun.">
        <title>The tobacco genome sequence and its comparison with those of tomato and potato.</title>
        <authorList>
            <person name="Sierro N."/>
            <person name="Battey J.N."/>
            <person name="Ouadi S."/>
            <person name="Bakaher N."/>
            <person name="Bovet L."/>
            <person name="Willig A."/>
            <person name="Goepfert S."/>
            <person name="Peitsch M.C."/>
            <person name="Ivanov N.V."/>
        </authorList>
    </citation>
    <scope>NUCLEOTIDE SEQUENCE [LARGE SCALE GENOMIC DNA]</scope>
</reference>
<reference evidence="3" key="2">
    <citation type="submission" date="2025-08" db="UniProtKB">
        <authorList>
            <consortium name="RefSeq"/>
        </authorList>
    </citation>
    <scope>IDENTIFICATION</scope>
    <source>
        <tissue evidence="3">Leaf</tissue>
    </source>
</reference>
<feature type="domain" description="Reverse transcriptase zinc-binding" evidence="1">
    <location>
        <begin position="2"/>
        <end position="39"/>
    </location>
</feature>
<dbReference type="KEGG" id="nta:107817001"/>
<proteinExistence type="predicted"/>
<dbReference type="OrthoDB" id="1938430at2759"/>
<dbReference type="Proteomes" id="UP000790787">
    <property type="component" value="Chromosome 10"/>
</dbReference>
<dbReference type="GeneID" id="107817001"/>
<accession>A0A1S4CAJ1</accession>
<evidence type="ECO:0000259" key="1">
    <source>
        <dbReference type="Pfam" id="PF13966"/>
    </source>
</evidence>
<evidence type="ECO:0000313" key="2">
    <source>
        <dbReference type="Proteomes" id="UP000790787"/>
    </source>
</evidence>
<sequence length="127" mass="15092">MDRLAKFGIQVQVDCIFCGKAKETFDHLYFDCHSTKKLWERILKWLEHTRLIGDWYHKLIWISSMAKKKECKAEMITAAFTMVVYCIWRERNSMRFNNGGYNIDEVCKEIAMHIHIQGRRKSNGGQD</sequence>
<dbReference type="PaxDb" id="4097-A0A1S4CAJ1"/>
<gene>
    <name evidence="3" type="primary">LOC107817001</name>
</gene>
<organism evidence="2 3">
    <name type="scientific">Nicotiana tabacum</name>
    <name type="common">Common tobacco</name>
    <dbReference type="NCBI Taxonomy" id="4097"/>
    <lineage>
        <taxon>Eukaryota</taxon>
        <taxon>Viridiplantae</taxon>
        <taxon>Streptophyta</taxon>
        <taxon>Embryophyta</taxon>
        <taxon>Tracheophyta</taxon>
        <taxon>Spermatophyta</taxon>
        <taxon>Magnoliopsida</taxon>
        <taxon>eudicotyledons</taxon>
        <taxon>Gunneridae</taxon>
        <taxon>Pentapetalae</taxon>
        <taxon>asterids</taxon>
        <taxon>lamiids</taxon>
        <taxon>Solanales</taxon>
        <taxon>Solanaceae</taxon>
        <taxon>Nicotianoideae</taxon>
        <taxon>Nicotianeae</taxon>
        <taxon>Nicotiana</taxon>
    </lineage>
</organism>
<name>A0A1S4CAJ1_TOBAC</name>
<dbReference type="OMA" id="RWFEVFT"/>
<dbReference type="AlphaFoldDB" id="A0A1S4CAJ1"/>
<dbReference type="InterPro" id="IPR026960">
    <property type="entry name" value="RVT-Znf"/>
</dbReference>
<protein>
    <submittedName>
        <fullName evidence="3">Uncharacterized protein LOC107817001</fullName>
    </submittedName>
</protein>
<evidence type="ECO:0000313" key="3">
    <source>
        <dbReference type="RefSeq" id="XP_016498252.1"/>
    </source>
</evidence>
<dbReference type="RefSeq" id="XP_016498252.1">
    <property type="nucleotide sequence ID" value="XM_016642766.1"/>
</dbReference>
<keyword evidence="2" id="KW-1185">Reference proteome</keyword>
<dbReference type="Pfam" id="PF13966">
    <property type="entry name" value="zf-RVT"/>
    <property type="match status" value="1"/>
</dbReference>